<name>A0A9P4QPJ7_9PLEO</name>
<dbReference type="EMBL" id="ML996198">
    <property type="protein sequence ID" value="KAF2731313.1"/>
    <property type="molecule type" value="Genomic_DNA"/>
</dbReference>
<organism evidence="1 2">
    <name type="scientific">Polyplosphaeria fusca</name>
    <dbReference type="NCBI Taxonomy" id="682080"/>
    <lineage>
        <taxon>Eukaryota</taxon>
        <taxon>Fungi</taxon>
        <taxon>Dikarya</taxon>
        <taxon>Ascomycota</taxon>
        <taxon>Pezizomycotina</taxon>
        <taxon>Dothideomycetes</taxon>
        <taxon>Pleosporomycetidae</taxon>
        <taxon>Pleosporales</taxon>
        <taxon>Tetraplosphaeriaceae</taxon>
        <taxon>Polyplosphaeria</taxon>
    </lineage>
</organism>
<gene>
    <name evidence="1" type="ORF">EJ04DRAFT_566949</name>
</gene>
<proteinExistence type="predicted"/>
<keyword evidence="2" id="KW-1185">Reference proteome</keyword>
<evidence type="ECO:0000313" key="2">
    <source>
        <dbReference type="Proteomes" id="UP000799444"/>
    </source>
</evidence>
<dbReference type="AlphaFoldDB" id="A0A9P4QPJ7"/>
<dbReference type="Proteomes" id="UP000799444">
    <property type="component" value="Unassembled WGS sequence"/>
</dbReference>
<sequence length="216" mass="24868">MASPNGPQPSKPRGRLPDQQHINLTQPMVMAMGSMHGLAPPLPAPLPTITHLLISADPDPDPTDFSDLAQLTRYAKRPNQVHRWHWHNTDVQRITAIVTEEWEDRISAYFNTPAMLKRTTWREYHGPANWAIDAIMSFVCSRSQSKVHWRMCEEHARFLACVDLMESELTLQAWADLLRVVEGKVKVEDGPKLRWLIEGTHEALRFRRKVGARRRI</sequence>
<evidence type="ECO:0000313" key="1">
    <source>
        <dbReference type="EMBL" id="KAF2731313.1"/>
    </source>
</evidence>
<comment type="caution">
    <text evidence="1">The sequence shown here is derived from an EMBL/GenBank/DDBJ whole genome shotgun (WGS) entry which is preliminary data.</text>
</comment>
<accession>A0A9P4QPJ7</accession>
<reference evidence="1" key="1">
    <citation type="journal article" date="2020" name="Stud. Mycol.">
        <title>101 Dothideomycetes genomes: a test case for predicting lifestyles and emergence of pathogens.</title>
        <authorList>
            <person name="Haridas S."/>
            <person name="Albert R."/>
            <person name="Binder M."/>
            <person name="Bloem J."/>
            <person name="Labutti K."/>
            <person name="Salamov A."/>
            <person name="Andreopoulos B."/>
            <person name="Baker S."/>
            <person name="Barry K."/>
            <person name="Bills G."/>
            <person name="Bluhm B."/>
            <person name="Cannon C."/>
            <person name="Castanera R."/>
            <person name="Culley D."/>
            <person name="Daum C."/>
            <person name="Ezra D."/>
            <person name="Gonzalez J."/>
            <person name="Henrissat B."/>
            <person name="Kuo A."/>
            <person name="Liang C."/>
            <person name="Lipzen A."/>
            <person name="Lutzoni F."/>
            <person name="Magnuson J."/>
            <person name="Mondo S."/>
            <person name="Nolan M."/>
            <person name="Ohm R."/>
            <person name="Pangilinan J."/>
            <person name="Park H.-J."/>
            <person name="Ramirez L."/>
            <person name="Alfaro M."/>
            <person name="Sun H."/>
            <person name="Tritt A."/>
            <person name="Yoshinaga Y."/>
            <person name="Zwiers L.-H."/>
            <person name="Turgeon B."/>
            <person name="Goodwin S."/>
            <person name="Spatafora J."/>
            <person name="Crous P."/>
            <person name="Grigoriev I."/>
        </authorList>
    </citation>
    <scope>NUCLEOTIDE SEQUENCE</scope>
    <source>
        <strain evidence="1">CBS 125425</strain>
    </source>
</reference>
<protein>
    <submittedName>
        <fullName evidence="1">Uncharacterized protein</fullName>
    </submittedName>
</protein>